<keyword evidence="2" id="KW-1185">Reference proteome</keyword>
<proteinExistence type="predicted"/>
<gene>
    <name evidence="1" type="ORF">GGR17_003212</name>
</gene>
<dbReference type="EMBL" id="JACIEQ010000005">
    <property type="protein sequence ID" value="MBB4023383.1"/>
    <property type="molecule type" value="Genomic_DNA"/>
</dbReference>
<dbReference type="Proteomes" id="UP000585681">
    <property type="component" value="Unassembled WGS sequence"/>
</dbReference>
<evidence type="ECO:0000313" key="1">
    <source>
        <dbReference type="EMBL" id="MBB4023383.1"/>
    </source>
</evidence>
<sequence length="156" mass="17025">MKPLLAVCVAVALLAGCAEKPAPRALPEVMPDYHNTTGNLVLGDPATPGQFEVISRPGDGARNYWCAAGEYVENKLRLLPNERIYVVESRRPSLRRPGHSGVVFTVRPDEALLAAAEARPESDYSLSIDVGENFLSALATSTCRSITPFYWDFDAF</sequence>
<organism evidence="1 2">
    <name type="scientific">Actibacterium naphthalenivorans</name>
    <dbReference type="NCBI Taxonomy" id="1614693"/>
    <lineage>
        <taxon>Bacteria</taxon>
        <taxon>Pseudomonadati</taxon>
        <taxon>Pseudomonadota</taxon>
        <taxon>Alphaproteobacteria</taxon>
        <taxon>Rhodobacterales</taxon>
        <taxon>Roseobacteraceae</taxon>
        <taxon>Actibacterium</taxon>
    </lineage>
</organism>
<comment type="caution">
    <text evidence="1">The sequence shown here is derived from an EMBL/GenBank/DDBJ whole genome shotgun (WGS) entry which is preliminary data.</text>
</comment>
<dbReference type="AlphaFoldDB" id="A0A840CF00"/>
<evidence type="ECO:0000313" key="2">
    <source>
        <dbReference type="Proteomes" id="UP000585681"/>
    </source>
</evidence>
<dbReference type="PROSITE" id="PS51257">
    <property type="entry name" value="PROKAR_LIPOPROTEIN"/>
    <property type="match status" value="1"/>
</dbReference>
<dbReference type="RefSeq" id="WP_054539573.1">
    <property type="nucleotide sequence ID" value="NZ_JACIEQ010000005.1"/>
</dbReference>
<evidence type="ECO:0008006" key="3">
    <source>
        <dbReference type="Google" id="ProtNLM"/>
    </source>
</evidence>
<accession>A0A840CF00</accession>
<protein>
    <recommendedName>
        <fullName evidence="3">Lipoprotein</fullName>
    </recommendedName>
</protein>
<name>A0A840CF00_9RHOB</name>
<reference evidence="1" key="1">
    <citation type="submission" date="2020-08" db="EMBL/GenBank/DDBJ databases">
        <title>Genomic Encyclopedia of Type Strains, Phase IV (KMG-IV): sequencing the most valuable type-strain genomes for metagenomic binning, comparative biology and taxonomic classification.</title>
        <authorList>
            <person name="Goeker M."/>
        </authorList>
    </citation>
    <scope>NUCLEOTIDE SEQUENCE [LARGE SCALE GENOMIC DNA]</scope>
    <source>
        <strain evidence="1">DSM 105040</strain>
    </source>
</reference>